<gene>
    <name evidence="2" type="ORF">QTG54_016176</name>
</gene>
<feature type="compositionally biased region" description="Basic and acidic residues" evidence="1">
    <location>
        <begin position="28"/>
        <end position="46"/>
    </location>
</feature>
<name>A0AAD9D4Z8_9STRA</name>
<accession>A0AAD9D4Z8</accession>
<evidence type="ECO:0000313" key="3">
    <source>
        <dbReference type="Proteomes" id="UP001224775"/>
    </source>
</evidence>
<comment type="caution">
    <text evidence="2">The sequence shown here is derived from an EMBL/GenBank/DDBJ whole genome shotgun (WGS) entry which is preliminary data.</text>
</comment>
<reference evidence="2" key="1">
    <citation type="submission" date="2023-06" db="EMBL/GenBank/DDBJ databases">
        <title>Survivors Of The Sea: Transcriptome response of Skeletonema marinoi to long-term dormancy.</title>
        <authorList>
            <person name="Pinder M.I.M."/>
            <person name="Kourtchenko O."/>
            <person name="Robertson E.K."/>
            <person name="Larsson T."/>
            <person name="Maumus F."/>
            <person name="Osuna-Cruz C.M."/>
            <person name="Vancaester E."/>
            <person name="Stenow R."/>
            <person name="Vandepoele K."/>
            <person name="Ploug H."/>
            <person name="Bruchert V."/>
            <person name="Godhe A."/>
            <person name="Topel M."/>
        </authorList>
    </citation>
    <scope>NUCLEOTIDE SEQUENCE</scope>
    <source>
        <strain evidence="2">R05AC</strain>
    </source>
</reference>
<dbReference type="EMBL" id="JATAAI010000053">
    <property type="protein sequence ID" value="KAK1733199.1"/>
    <property type="molecule type" value="Genomic_DNA"/>
</dbReference>
<sequence length="141" mass="16263">MRDSYAQEFYLIDSQPLPKAALNPTEENDAHQDESREESNERREAIESSIDDVCGREEVDAEEDVGCSIDTEPPVDKKETKKRVTFSEDVMMWAYSFYEAASSLEEDDDDDSSHKYSHKHKRNIFDVVFCVSYKCACEIVD</sequence>
<evidence type="ECO:0000313" key="2">
    <source>
        <dbReference type="EMBL" id="KAK1733199.1"/>
    </source>
</evidence>
<organism evidence="2 3">
    <name type="scientific">Skeletonema marinoi</name>
    <dbReference type="NCBI Taxonomy" id="267567"/>
    <lineage>
        <taxon>Eukaryota</taxon>
        <taxon>Sar</taxon>
        <taxon>Stramenopiles</taxon>
        <taxon>Ochrophyta</taxon>
        <taxon>Bacillariophyta</taxon>
        <taxon>Coscinodiscophyceae</taxon>
        <taxon>Thalassiosirophycidae</taxon>
        <taxon>Thalassiosirales</taxon>
        <taxon>Skeletonemataceae</taxon>
        <taxon>Skeletonema</taxon>
        <taxon>Skeletonema marinoi-dohrnii complex</taxon>
    </lineage>
</organism>
<protein>
    <submittedName>
        <fullName evidence="2">Uncharacterized protein</fullName>
    </submittedName>
</protein>
<dbReference type="Proteomes" id="UP001224775">
    <property type="component" value="Unassembled WGS sequence"/>
</dbReference>
<evidence type="ECO:0000256" key="1">
    <source>
        <dbReference type="SAM" id="MobiDB-lite"/>
    </source>
</evidence>
<keyword evidence="3" id="KW-1185">Reference proteome</keyword>
<dbReference type="AlphaFoldDB" id="A0AAD9D4Z8"/>
<feature type="region of interest" description="Disordered" evidence="1">
    <location>
        <begin position="14"/>
        <end position="80"/>
    </location>
</feature>
<proteinExistence type="predicted"/>